<evidence type="ECO:0000313" key="1">
    <source>
        <dbReference type="EMBL" id="SJM91377.1"/>
    </source>
</evidence>
<dbReference type="AlphaFoldDB" id="A0A1R4H5C9"/>
<name>A0A1R4H5C9_9GAMM</name>
<keyword evidence="2" id="KW-1185">Reference proteome</keyword>
<proteinExistence type="predicted"/>
<dbReference type="Proteomes" id="UP000195442">
    <property type="component" value="Unassembled WGS sequence"/>
</dbReference>
<sequence>MEASAFQSTAIVDEARLTWGDKLTALTLATDSSKLAGFLSGQAVLLQITLPADKHLSTANDVIYVEVSGHRDKASKARLISETPQTDSVLPGQSYFFQGQGRFIKPGMRVVAWIPEKKQLVSGVMIPKSAVVWLLDQLFVYVKTDKNTFSRHLVSDYTVTSEGYFAATGFDAGEEVVTAGAQMLLSEEQRRQIPDEDD</sequence>
<accession>A0A1R4H5C9</accession>
<protein>
    <recommendedName>
        <fullName evidence="3">RND efflux pump membrane fusion protein barrel-sandwich domain-containing protein</fullName>
    </recommendedName>
</protein>
<evidence type="ECO:0008006" key="3">
    <source>
        <dbReference type="Google" id="ProtNLM"/>
    </source>
</evidence>
<gene>
    <name evidence="1" type="ORF">CRENPOLYSF2_2200001</name>
</gene>
<organism evidence="1 2">
    <name type="scientific">Crenothrix polyspora</name>
    <dbReference type="NCBI Taxonomy" id="360316"/>
    <lineage>
        <taxon>Bacteria</taxon>
        <taxon>Pseudomonadati</taxon>
        <taxon>Pseudomonadota</taxon>
        <taxon>Gammaproteobacteria</taxon>
        <taxon>Methylococcales</taxon>
        <taxon>Crenotrichaceae</taxon>
        <taxon>Crenothrix</taxon>
    </lineage>
</organism>
<dbReference type="Gene3D" id="2.40.420.20">
    <property type="match status" value="1"/>
</dbReference>
<evidence type="ECO:0000313" key="2">
    <source>
        <dbReference type="Proteomes" id="UP000195442"/>
    </source>
</evidence>
<dbReference type="EMBL" id="FUKJ01000136">
    <property type="protein sequence ID" value="SJM91377.1"/>
    <property type="molecule type" value="Genomic_DNA"/>
</dbReference>
<reference evidence="2" key="1">
    <citation type="submission" date="2017-02" db="EMBL/GenBank/DDBJ databases">
        <authorList>
            <person name="Daims H."/>
        </authorList>
    </citation>
    <scope>NUCLEOTIDE SEQUENCE [LARGE SCALE GENOMIC DNA]</scope>
</reference>